<proteinExistence type="predicted"/>
<dbReference type="EMBL" id="JAENGZ010000462">
    <property type="protein sequence ID" value="KAG6958873.1"/>
    <property type="molecule type" value="Genomic_DNA"/>
</dbReference>
<accession>A0A8T1UFJ0</accession>
<gene>
    <name evidence="1" type="ORF">JG687_00009114</name>
</gene>
<sequence>MNLLNTIQNDVLKQKEEEAQNHFERVVDVQEEALHRAITMWDSKAVKVSCTKANVDFQPGAVYVFRKVDGASFYVDIAKANVQYDLVMTLAWRWDEPRDAVSTRSKRGDPQRA</sequence>
<protein>
    <submittedName>
        <fullName evidence="1">Uncharacterized protein</fullName>
    </submittedName>
</protein>
<name>A0A8T1UFJ0_9STRA</name>
<evidence type="ECO:0000313" key="1">
    <source>
        <dbReference type="EMBL" id="KAG6958873.1"/>
    </source>
</evidence>
<reference evidence="1" key="1">
    <citation type="submission" date="2021-01" db="EMBL/GenBank/DDBJ databases">
        <title>Phytophthora aleatoria, a newly-described species from Pinus radiata is distinct from Phytophthora cactorum isolates based on comparative genomics.</title>
        <authorList>
            <person name="Mcdougal R."/>
            <person name="Panda P."/>
            <person name="Williams N."/>
            <person name="Studholme D.J."/>
        </authorList>
    </citation>
    <scope>NUCLEOTIDE SEQUENCE</scope>
    <source>
        <strain evidence="1">NZFS 3830</strain>
    </source>
</reference>
<dbReference type="AlphaFoldDB" id="A0A8T1UFJ0"/>
<dbReference type="VEuPathDB" id="FungiDB:PC110_g19959"/>
<organism evidence="1 2">
    <name type="scientific">Phytophthora cactorum</name>
    <dbReference type="NCBI Taxonomy" id="29920"/>
    <lineage>
        <taxon>Eukaryota</taxon>
        <taxon>Sar</taxon>
        <taxon>Stramenopiles</taxon>
        <taxon>Oomycota</taxon>
        <taxon>Peronosporomycetes</taxon>
        <taxon>Peronosporales</taxon>
        <taxon>Peronosporaceae</taxon>
        <taxon>Phytophthora</taxon>
    </lineage>
</organism>
<comment type="caution">
    <text evidence="1">The sequence shown here is derived from an EMBL/GenBank/DDBJ whole genome shotgun (WGS) entry which is preliminary data.</text>
</comment>
<evidence type="ECO:0000313" key="2">
    <source>
        <dbReference type="Proteomes" id="UP000688947"/>
    </source>
</evidence>
<dbReference type="Proteomes" id="UP000688947">
    <property type="component" value="Unassembled WGS sequence"/>
</dbReference>